<sequence length="204" mass="22608">IRRKAIRTAAINRWPGNDIPNFKKNKVAVDELNDLVNDLKEDCSFPPLNFGKEGIKQHILDVLNERRRHKRKGHDYSQPDKRTLKRKVDQGTSSDSTSTDNDIGGSSSASGSSADHEEIGDSEETNNSGDTESVEESDENEDLDEDTAKLVVCVAFNAIQISQISRTQLQSSAKALKITTKKKEKNDLVKIVAEALVEKGFVKV</sequence>
<feature type="non-terminal residue" evidence="2">
    <location>
        <position position="1"/>
    </location>
</feature>
<feature type="compositionally biased region" description="Basic and acidic residues" evidence="1">
    <location>
        <begin position="74"/>
        <end position="89"/>
    </location>
</feature>
<evidence type="ECO:0000313" key="2">
    <source>
        <dbReference type="EMBL" id="CAH3115022.1"/>
    </source>
</evidence>
<dbReference type="Proteomes" id="UP001159428">
    <property type="component" value="Unassembled WGS sequence"/>
</dbReference>
<reference evidence="2 3" key="1">
    <citation type="submission" date="2022-05" db="EMBL/GenBank/DDBJ databases">
        <authorList>
            <consortium name="Genoscope - CEA"/>
            <person name="William W."/>
        </authorList>
    </citation>
    <scope>NUCLEOTIDE SEQUENCE [LARGE SCALE GENOMIC DNA]</scope>
</reference>
<feature type="compositionally biased region" description="Low complexity" evidence="1">
    <location>
        <begin position="91"/>
        <end position="113"/>
    </location>
</feature>
<feature type="compositionally biased region" description="Acidic residues" evidence="1">
    <location>
        <begin position="132"/>
        <end position="143"/>
    </location>
</feature>
<protein>
    <submittedName>
        <fullName evidence="2">Uncharacterized protein</fullName>
    </submittedName>
</protein>
<comment type="caution">
    <text evidence="2">The sequence shown here is derived from an EMBL/GenBank/DDBJ whole genome shotgun (WGS) entry which is preliminary data.</text>
</comment>
<proteinExistence type="predicted"/>
<gene>
    <name evidence="2" type="ORF">PMEA_00005811</name>
</gene>
<organism evidence="2 3">
    <name type="scientific">Pocillopora meandrina</name>
    <dbReference type="NCBI Taxonomy" id="46732"/>
    <lineage>
        <taxon>Eukaryota</taxon>
        <taxon>Metazoa</taxon>
        <taxon>Cnidaria</taxon>
        <taxon>Anthozoa</taxon>
        <taxon>Hexacorallia</taxon>
        <taxon>Scleractinia</taxon>
        <taxon>Astrocoeniina</taxon>
        <taxon>Pocilloporidae</taxon>
        <taxon>Pocillopora</taxon>
    </lineage>
</organism>
<feature type="region of interest" description="Disordered" evidence="1">
    <location>
        <begin position="66"/>
        <end position="143"/>
    </location>
</feature>
<dbReference type="EMBL" id="CALNXJ010000014">
    <property type="protein sequence ID" value="CAH3115022.1"/>
    <property type="molecule type" value="Genomic_DNA"/>
</dbReference>
<keyword evidence="3" id="KW-1185">Reference proteome</keyword>
<dbReference type="AlphaFoldDB" id="A0AAU9WH86"/>
<evidence type="ECO:0000256" key="1">
    <source>
        <dbReference type="SAM" id="MobiDB-lite"/>
    </source>
</evidence>
<accession>A0AAU9WH86</accession>
<evidence type="ECO:0000313" key="3">
    <source>
        <dbReference type="Proteomes" id="UP001159428"/>
    </source>
</evidence>
<name>A0AAU9WH86_9CNID</name>